<evidence type="ECO:0000259" key="3">
    <source>
        <dbReference type="Pfam" id="PF01557"/>
    </source>
</evidence>
<reference evidence="4 5" key="1">
    <citation type="submission" date="2014-06" db="EMBL/GenBank/DDBJ databases">
        <authorList>
            <person name="Swart Estienne"/>
        </authorList>
    </citation>
    <scope>NUCLEOTIDE SEQUENCE [LARGE SCALE GENOMIC DNA]</scope>
    <source>
        <strain evidence="4 5">130c</strain>
    </source>
</reference>
<gene>
    <name evidence="4" type="primary">Contig17161.g18285</name>
    <name evidence="4" type="ORF">STYLEM_9123</name>
</gene>
<dbReference type="OrthoDB" id="430630at2759"/>
<accession>A0A078AF27</accession>
<keyword evidence="5" id="KW-1185">Reference proteome</keyword>
<proteinExistence type="inferred from homology"/>
<dbReference type="SUPFAM" id="SSF56529">
    <property type="entry name" value="FAH"/>
    <property type="match status" value="1"/>
</dbReference>
<evidence type="ECO:0000256" key="2">
    <source>
        <dbReference type="ARBA" id="ARBA00022723"/>
    </source>
</evidence>
<dbReference type="GO" id="GO:0005739">
    <property type="term" value="C:mitochondrion"/>
    <property type="evidence" value="ECO:0007669"/>
    <property type="project" value="TreeGrafter"/>
</dbReference>
<dbReference type="Proteomes" id="UP000039865">
    <property type="component" value="Unassembled WGS sequence"/>
</dbReference>
<comment type="similarity">
    <text evidence="1">Belongs to the FAH family.</text>
</comment>
<dbReference type="Pfam" id="PF01557">
    <property type="entry name" value="FAA_hydrolase"/>
    <property type="match status" value="1"/>
</dbReference>
<dbReference type="InterPro" id="IPR036663">
    <property type="entry name" value="Fumarylacetoacetase_C_sf"/>
</dbReference>
<evidence type="ECO:0000313" key="5">
    <source>
        <dbReference type="Proteomes" id="UP000039865"/>
    </source>
</evidence>
<sequence length="229" mass="25773">MSAVSVQQLYRSLYNTKCNKILCVGRNYVAHAKELNNPLPSEPLFFDKPHTSLLRSGSTLYLKGDSEIHHEVELGFMIGLTGKNIRAEDYDNYIEGYFLGIDWTDRDLQAVAKKNGSPWSMSKGQDGFFTISDFVSKDRIKDPHNLDLQFKINERVAQKENTNLMIFRVPQLIQYVSQYVTLNAGDIILTGTPAGVGPVKSGDKIEALLKQGEEILARIDMKVEKASEK</sequence>
<keyword evidence="2" id="KW-0479">Metal-binding</keyword>
<dbReference type="InParanoid" id="A0A078AF27"/>
<protein>
    <submittedName>
        <fullName evidence="4">Fumarylacetoacetate hydrolase family protein</fullName>
    </submittedName>
</protein>
<dbReference type="InterPro" id="IPR011234">
    <property type="entry name" value="Fumarylacetoacetase-like_C"/>
</dbReference>
<dbReference type="PANTHER" id="PTHR11820">
    <property type="entry name" value="ACYLPYRUVASE"/>
    <property type="match status" value="1"/>
</dbReference>
<organism evidence="4 5">
    <name type="scientific">Stylonychia lemnae</name>
    <name type="common">Ciliate</name>
    <dbReference type="NCBI Taxonomy" id="5949"/>
    <lineage>
        <taxon>Eukaryota</taxon>
        <taxon>Sar</taxon>
        <taxon>Alveolata</taxon>
        <taxon>Ciliophora</taxon>
        <taxon>Intramacronucleata</taxon>
        <taxon>Spirotrichea</taxon>
        <taxon>Stichotrichia</taxon>
        <taxon>Sporadotrichida</taxon>
        <taxon>Oxytrichidae</taxon>
        <taxon>Stylonychinae</taxon>
        <taxon>Stylonychia</taxon>
    </lineage>
</organism>
<evidence type="ECO:0000256" key="1">
    <source>
        <dbReference type="ARBA" id="ARBA00010211"/>
    </source>
</evidence>
<feature type="domain" description="Fumarylacetoacetase-like C-terminal" evidence="3">
    <location>
        <begin position="20"/>
        <end position="219"/>
    </location>
</feature>
<dbReference type="GO" id="GO:0046872">
    <property type="term" value="F:metal ion binding"/>
    <property type="evidence" value="ECO:0007669"/>
    <property type="project" value="UniProtKB-KW"/>
</dbReference>
<dbReference type="EMBL" id="CCKQ01008664">
    <property type="protein sequence ID" value="CDW80127.1"/>
    <property type="molecule type" value="Genomic_DNA"/>
</dbReference>
<name>A0A078AF27_STYLE</name>
<dbReference type="GO" id="GO:0018773">
    <property type="term" value="F:acetylpyruvate hydrolase activity"/>
    <property type="evidence" value="ECO:0007669"/>
    <property type="project" value="TreeGrafter"/>
</dbReference>
<dbReference type="AlphaFoldDB" id="A0A078AF27"/>
<keyword evidence="4" id="KW-0378">Hydrolase</keyword>
<dbReference type="Gene3D" id="3.90.850.10">
    <property type="entry name" value="Fumarylacetoacetase-like, C-terminal domain"/>
    <property type="match status" value="1"/>
</dbReference>
<evidence type="ECO:0000313" key="4">
    <source>
        <dbReference type="EMBL" id="CDW80127.1"/>
    </source>
</evidence>
<dbReference type="PANTHER" id="PTHR11820:SF7">
    <property type="entry name" value="ACYLPYRUVASE FAHD1, MITOCHONDRIAL"/>
    <property type="match status" value="1"/>
</dbReference>
<dbReference type="OMA" id="WNIAETI"/>